<feature type="region of interest" description="Disordered" evidence="2">
    <location>
        <begin position="1"/>
        <end position="146"/>
    </location>
</feature>
<evidence type="ECO:0000313" key="5">
    <source>
        <dbReference type="Proteomes" id="UP001150941"/>
    </source>
</evidence>
<accession>A0A9W9NT02</accession>
<dbReference type="Proteomes" id="UP001150941">
    <property type="component" value="Unassembled WGS sequence"/>
</dbReference>
<keyword evidence="1" id="KW-0863">Zinc-finger</keyword>
<evidence type="ECO:0000256" key="2">
    <source>
        <dbReference type="SAM" id="MobiDB-lite"/>
    </source>
</evidence>
<proteinExistence type="predicted"/>
<feature type="zinc finger region" description="C3H1-type" evidence="1">
    <location>
        <begin position="50"/>
        <end position="78"/>
    </location>
</feature>
<dbReference type="EMBL" id="JAPQKS010000005">
    <property type="protein sequence ID" value="KAJ5225616.1"/>
    <property type="molecule type" value="Genomic_DNA"/>
</dbReference>
<evidence type="ECO:0000259" key="3">
    <source>
        <dbReference type="PROSITE" id="PS50103"/>
    </source>
</evidence>
<feature type="compositionally biased region" description="Polar residues" evidence="2">
    <location>
        <begin position="79"/>
        <end position="98"/>
    </location>
</feature>
<dbReference type="RefSeq" id="XP_058329027.1">
    <property type="nucleotide sequence ID" value="XM_058476137.1"/>
</dbReference>
<feature type="compositionally biased region" description="Low complexity" evidence="2">
    <location>
        <begin position="28"/>
        <end position="39"/>
    </location>
</feature>
<dbReference type="AlphaFoldDB" id="A0A9W9NT02"/>
<reference evidence="4" key="2">
    <citation type="journal article" date="2023" name="IMA Fungus">
        <title>Comparative genomic study of the Penicillium genus elucidates a diverse pangenome and 15 lateral gene transfer events.</title>
        <authorList>
            <person name="Petersen C."/>
            <person name="Sorensen T."/>
            <person name="Nielsen M.R."/>
            <person name="Sondergaard T.E."/>
            <person name="Sorensen J.L."/>
            <person name="Fitzpatrick D.A."/>
            <person name="Frisvad J.C."/>
            <person name="Nielsen K.L."/>
        </authorList>
    </citation>
    <scope>NUCLEOTIDE SEQUENCE</scope>
    <source>
        <strain evidence="4">IBT 19713</strain>
    </source>
</reference>
<feature type="compositionally biased region" description="Basic and acidic residues" evidence="2">
    <location>
        <begin position="134"/>
        <end position="143"/>
    </location>
</feature>
<dbReference type="GO" id="GO:0008270">
    <property type="term" value="F:zinc ion binding"/>
    <property type="evidence" value="ECO:0007669"/>
    <property type="project" value="UniProtKB-KW"/>
</dbReference>
<dbReference type="GeneID" id="83203440"/>
<dbReference type="PROSITE" id="PS50103">
    <property type="entry name" value="ZF_C3H1"/>
    <property type="match status" value="1"/>
</dbReference>
<dbReference type="OrthoDB" id="10253329at2759"/>
<feature type="domain" description="C3H1-type" evidence="3">
    <location>
        <begin position="50"/>
        <end position="78"/>
    </location>
</feature>
<feature type="region of interest" description="Disordered" evidence="2">
    <location>
        <begin position="423"/>
        <end position="502"/>
    </location>
</feature>
<dbReference type="InterPro" id="IPR000571">
    <property type="entry name" value="Znf_CCCH"/>
</dbReference>
<keyword evidence="5" id="KW-1185">Reference proteome</keyword>
<feature type="compositionally biased region" description="Polar residues" evidence="2">
    <location>
        <begin position="106"/>
        <end position="122"/>
    </location>
</feature>
<protein>
    <recommendedName>
        <fullName evidence="3">C3H1-type domain-containing protein</fullName>
    </recommendedName>
</protein>
<feature type="region of interest" description="Disordered" evidence="2">
    <location>
        <begin position="747"/>
        <end position="778"/>
    </location>
</feature>
<feature type="compositionally biased region" description="Basic and acidic residues" evidence="2">
    <location>
        <begin position="442"/>
        <end position="455"/>
    </location>
</feature>
<keyword evidence="1" id="KW-0479">Metal-binding</keyword>
<name>A0A9W9NT02_9EURO</name>
<keyword evidence="1" id="KW-0862">Zinc</keyword>
<organism evidence="4 5">
    <name type="scientific">Penicillium chermesinum</name>
    <dbReference type="NCBI Taxonomy" id="63820"/>
    <lineage>
        <taxon>Eukaryota</taxon>
        <taxon>Fungi</taxon>
        <taxon>Dikarya</taxon>
        <taxon>Ascomycota</taxon>
        <taxon>Pezizomycotina</taxon>
        <taxon>Eurotiomycetes</taxon>
        <taxon>Eurotiomycetidae</taxon>
        <taxon>Eurotiales</taxon>
        <taxon>Aspergillaceae</taxon>
        <taxon>Penicillium</taxon>
    </lineage>
</organism>
<comment type="caution">
    <text evidence="4">The sequence shown here is derived from an EMBL/GenBank/DDBJ whole genome shotgun (WGS) entry which is preliminary data.</text>
</comment>
<gene>
    <name evidence="4" type="ORF">N7468_006841</name>
</gene>
<sequence>MERSVDSPAGPDPQVHRPEQPPMGDELSTQSSSQGVTSTRETKAARQSAPKKKARCRYFGTKKGCRAGAECPFVHDDPGTTSSADHSPSNSSTSTAQDVASRVATGVQSLSLSDRTSKQATKAPQVAQIQRPVSKVEKNDPREFQINQLRRRFRPEETADDNGTILSFGMAPSDPDFPFELDSLQCVLHVPRLYPETGRGFDDIVDFALRTNGRGTLLSWLNSLDRQLEKLLTSLDRGPKLTFVANAGNPGPARQPAAIGKQTQTQVVTPQAMAAAPQATVATPSPQPLVRQPIFTTEQKAQAEKRRSTETKQLEARLGRLPLFQKRSEGSFIIPIQPAKQDRLPKSLQTLKTVKLSIPLLYPLHQSYIEIQGIDSPEARSVETGFAQWVERNSQLNLVSQINYLASNLHNFAKTPLPEIAEHSQHEHTMPPAHDTPLPEPESSKSADVNQDKPHLHVIPRPPEWSLPEQSESEVTDESSYHTSEEEPSDEESVEGGAPVPAILDTPGRGVALSFPFMELYGIELLEVLFLAVTIKCERCKESTDIKNVPQITEQSQTLKIESCRKCANAMSIGFRKQLMHSHANRAGYLDLGGCIVVTDLVNSNFLPTCSECSTPYPSPGVSSVRGESTMAICRHCHRKMGKLYMPYSNTTEQLIEPCLVFKLPEVKFLVVDNATERPSELSPVKNFHDVVAANTTERAIVGSDLVVVPKFSHAIKQIYRPEGCGICKATLVGKAGSGFWEGGKGTRNRALMSRKDPRKYKRRGGTVPGGSSSSKRK</sequence>
<evidence type="ECO:0000313" key="4">
    <source>
        <dbReference type="EMBL" id="KAJ5225616.1"/>
    </source>
</evidence>
<evidence type="ECO:0000256" key="1">
    <source>
        <dbReference type="PROSITE-ProRule" id="PRU00723"/>
    </source>
</evidence>
<reference evidence="4" key="1">
    <citation type="submission" date="2022-11" db="EMBL/GenBank/DDBJ databases">
        <authorList>
            <person name="Petersen C."/>
        </authorList>
    </citation>
    <scope>NUCLEOTIDE SEQUENCE</scope>
    <source>
        <strain evidence="4">IBT 19713</strain>
    </source>
</reference>